<evidence type="ECO:0000256" key="6">
    <source>
        <dbReference type="RuleBase" id="RU003376"/>
    </source>
</evidence>
<keyword evidence="5 8" id="KW-0472">Membrane</keyword>
<dbReference type="PROSITE" id="PS50253">
    <property type="entry name" value="COX3"/>
    <property type="match status" value="1"/>
</dbReference>
<dbReference type="InterPro" id="IPR035973">
    <property type="entry name" value="Cyt_c_oxidase_su3-like_sf"/>
</dbReference>
<evidence type="ECO:0000259" key="9">
    <source>
        <dbReference type="PROSITE" id="PS50253"/>
    </source>
</evidence>
<feature type="transmembrane region" description="Helical" evidence="8">
    <location>
        <begin position="64"/>
        <end position="86"/>
    </location>
</feature>
<feature type="transmembrane region" description="Helical" evidence="8">
    <location>
        <begin position="106"/>
        <end position="126"/>
    </location>
</feature>
<evidence type="ECO:0000256" key="5">
    <source>
        <dbReference type="ARBA" id="ARBA00023136"/>
    </source>
</evidence>
<evidence type="ECO:0000256" key="3">
    <source>
        <dbReference type="ARBA" id="ARBA00022692"/>
    </source>
</evidence>
<gene>
    <name evidence="10" type="ORF">ACFQBQ_02470</name>
</gene>
<comment type="caution">
    <text evidence="10">The sequence shown here is derived from an EMBL/GenBank/DDBJ whole genome shotgun (WGS) entry which is preliminary data.</text>
</comment>
<evidence type="ECO:0000256" key="4">
    <source>
        <dbReference type="ARBA" id="ARBA00022989"/>
    </source>
</evidence>
<dbReference type="InterPro" id="IPR013833">
    <property type="entry name" value="Cyt_c_oxidase_su3_a-hlx"/>
</dbReference>
<organism evidence="10 11">
    <name type="scientific">Granulicella cerasi</name>
    <dbReference type="NCBI Taxonomy" id="741063"/>
    <lineage>
        <taxon>Bacteria</taxon>
        <taxon>Pseudomonadati</taxon>
        <taxon>Acidobacteriota</taxon>
        <taxon>Terriglobia</taxon>
        <taxon>Terriglobales</taxon>
        <taxon>Acidobacteriaceae</taxon>
        <taxon>Granulicella</taxon>
    </lineage>
</organism>
<dbReference type="PANTHER" id="PTHR11403">
    <property type="entry name" value="CYTOCHROME C OXIDASE SUBUNIT III"/>
    <property type="match status" value="1"/>
</dbReference>
<evidence type="ECO:0000313" key="11">
    <source>
        <dbReference type="Proteomes" id="UP001596391"/>
    </source>
</evidence>
<evidence type="ECO:0000313" key="10">
    <source>
        <dbReference type="EMBL" id="MFC6644470.1"/>
    </source>
</evidence>
<dbReference type="EMBL" id="JBHSWI010000001">
    <property type="protein sequence ID" value="MFC6644470.1"/>
    <property type="molecule type" value="Genomic_DNA"/>
</dbReference>
<dbReference type="InterPro" id="IPR024791">
    <property type="entry name" value="Cyt_c/ubiquinol_Oxase_su3"/>
</dbReference>
<keyword evidence="4 8" id="KW-1133">Transmembrane helix</keyword>
<evidence type="ECO:0000256" key="2">
    <source>
        <dbReference type="ARBA" id="ARBA00010581"/>
    </source>
</evidence>
<proteinExistence type="inferred from homology"/>
<feature type="transmembrane region" description="Helical" evidence="8">
    <location>
        <begin position="231"/>
        <end position="254"/>
    </location>
</feature>
<dbReference type="Gene3D" id="1.20.120.80">
    <property type="entry name" value="Cytochrome c oxidase, subunit III, four-helix bundle"/>
    <property type="match status" value="1"/>
</dbReference>
<keyword evidence="11" id="KW-1185">Reference proteome</keyword>
<feature type="transmembrane region" description="Helical" evidence="8">
    <location>
        <begin position="154"/>
        <end position="174"/>
    </location>
</feature>
<keyword evidence="3 6" id="KW-0812">Transmembrane</keyword>
<dbReference type="SUPFAM" id="SSF81452">
    <property type="entry name" value="Cytochrome c oxidase subunit III-like"/>
    <property type="match status" value="1"/>
</dbReference>
<name>A0ABW1Z4I8_9BACT</name>
<evidence type="ECO:0000256" key="7">
    <source>
        <dbReference type="SAM" id="MobiDB-lite"/>
    </source>
</evidence>
<dbReference type="CDD" id="cd00386">
    <property type="entry name" value="Heme_Cu_Oxidase_III_like"/>
    <property type="match status" value="1"/>
</dbReference>
<feature type="domain" description="Heme-copper oxidase subunit III family profile" evidence="9">
    <location>
        <begin position="60"/>
        <end position="258"/>
    </location>
</feature>
<protein>
    <submittedName>
        <fullName evidence="10">Heme-copper oxidase subunit III</fullName>
    </submittedName>
</protein>
<comment type="subcellular location">
    <subcellularLocation>
        <location evidence="6">Cell membrane</location>
        <topology evidence="6">Multi-pass membrane protein</topology>
    </subcellularLocation>
    <subcellularLocation>
        <location evidence="1">Membrane</location>
        <topology evidence="1">Multi-pass membrane protein</topology>
    </subcellularLocation>
</comment>
<evidence type="ECO:0000256" key="8">
    <source>
        <dbReference type="SAM" id="Phobius"/>
    </source>
</evidence>
<dbReference type="InterPro" id="IPR000298">
    <property type="entry name" value="Cyt_c_oxidase-like_su3"/>
</dbReference>
<feature type="compositionally biased region" description="Basic and acidic residues" evidence="7">
    <location>
        <begin position="9"/>
        <end position="36"/>
    </location>
</feature>
<feature type="region of interest" description="Disordered" evidence="7">
    <location>
        <begin position="1"/>
        <end position="57"/>
    </location>
</feature>
<sequence length="258" mass="28917">MPTVLTPPEIRHRPEAEEPREHDGGNGRRPPIDKKTGGNGEGDNWNARPQGSRGPRERLRSARVGLFVAVAGDAMFFVAIVSAFFVQRSTGHFDAYNHYINEWLPITLPSVLWINTAFLLLSSVTAEIAREGMFREHDALEEWIGLGKPISKRAGLWLTATLVLGALFLTGQFIAWQQLAMQHVYASNNPSSHYFYLITVAHAVHLAIGIGALVTAMVILKKGRSLLTRQIWVDCSVWYWHAMGLLWIFLFALLEFGQ</sequence>
<comment type="similarity">
    <text evidence="2 6">Belongs to the cytochrome c oxidase subunit 3 family.</text>
</comment>
<dbReference type="PANTHER" id="PTHR11403:SF10">
    <property type="entry name" value="CYTOCHROME C OXIDASE"/>
    <property type="match status" value="1"/>
</dbReference>
<evidence type="ECO:0000256" key="1">
    <source>
        <dbReference type="ARBA" id="ARBA00004141"/>
    </source>
</evidence>
<reference evidence="11" key="1">
    <citation type="journal article" date="2019" name="Int. J. Syst. Evol. Microbiol.">
        <title>The Global Catalogue of Microorganisms (GCM) 10K type strain sequencing project: providing services to taxonomists for standard genome sequencing and annotation.</title>
        <authorList>
            <consortium name="The Broad Institute Genomics Platform"/>
            <consortium name="The Broad Institute Genome Sequencing Center for Infectious Disease"/>
            <person name="Wu L."/>
            <person name="Ma J."/>
        </authorList>
    </citation>
    <scope>NUCLEOTIDE SEQUENCE [LARGE SCALE GENOMIC DNA]</scope>
    <source>
        <strain evidence="11">CGMCC 1.16026</strain>
    </source>
</reference>
<dbReference type="RefSeq" id="WP_263372406.1">
    <property type="nucleotide sequence ID" value="NZ_JAGSYD010000005.1"/>
</dbReference>
<feature type="transmembrane region" description="Helical" evidence="8">
    <location>
        <begin position="194"/>
        <end position="219"/>
    </location>
</feature>
<accession>A0ABW1Z4I8</accession>
<dbReference type="Pfam" id="PF00510">
    <property type="entry name" value="COX3"/>
    <property type="match status" value="1"/>
</dbReference>
<dbReference type="Proteomes" id="UP001596391">
    <property type="component" value="Unassembled WGS sequence"/>
</dbReference>